<comment type="caution">
    <text evidence="1">The sequence shown here is derived from an EMBL/GenBank/DDBJ whole genome shotgun (WGS) entry which is preliminary data.</text>
</comment>
<evidence type="ECO:0000313" key="2">
    <source>
        <dbReference type="Proteomes" id="UP001280121"/>
    </source>
</evidence>
<dbReference type="EMBL" id="JANJYI010000004">
    <property type="protein sequence ID" value="KAK2654492.1"/>
    <property type="molecule type" value="Genomic_DNA"/>
</dbReference>
<evidence type="ECO:0000313" key="1">
    <source>
        <dbReference type="EMBL" id="KAK2654492.1"/>
    </source>
</evidence>
<reference evidence="1" key="1">
    <citation type="journal article" date="2023" name="Plant J.">
        <title>Genome sequences and population genomics provide insights into the demographic history, inbreeding, and mutation load of two 'living fossil' tree species of Dipteronia.</title>
        <authorList>
            <person name="Feng Y."/>
            <person name="Comes H.P."/>
            <person name="Chen J."/>
            <person name="Zhu S."/>
            <person name="Lu R."/>
            <person name="Zhang X."/>
            <person name="Li P."/>
            <person name="Qiu J."/>
            <person name="Olsen K.M."/>
            <person name="Qiu Y."/>
        </authorList>
    </citation>
    <scope>NUCLEOTIDE SEQUENCE</scope>
    <source>
        <strain evidence="1">KIB01</strain>
    </source>
</reference>
<dbReference type="PANTHER" id="PTHR33116:SF75">
    <property type="entry name" value="RIBONUCLEASE H PROTEIN"/>
    <property type="match status" value="1"/>
</dbReference>
<name>A0AAE0CKH1_9ROSI</name>
<gene>
    <name evidence="1" type="ORF">Ddye_014348</name>
</gene>
<proteinExistence type="predicted"/>
<evidence type="ECO:0008006" key="3">
    <source>
        <dbReference type="Google" id="ProtNLM"/>
    </source>
</evidence>
<sequence length="138" mass="16134">MDDTILFLKPRRDFLRNARRVLRCFELASGLKIKFYKSCVVREAKGRVRETVNWAADFKCKNATLPFNLSWLSARCKILVGVVKRIEKIQRDFLWGDGIQECKIHAVRWDEVCKRKEFSGLGIGRILDKSKAMLAKWN</sequence>
<dbReference type="AlphaFoldDB" id="A0AAE0CKH1"/>
<accession>A0AAE0CKH1</accession>
<organism evidence="1 2">
    <name type="scientific">Dipteronia dyeriana</name>
    <dbReference type="NCBI Taxonomy" id="168575"/>
    <lineage>
        <taxon>Eukaryota</taxon>
        <taxon>Viridiplantae</taxon>
        <taxon>Streptophyta</taxon>
        <taxon>Embryophyta</taxon>
        <taxon>Tracheophyta</taxon>
        <taxon>Spermatophyta</taxon>
        <taxon>Magnoliopsida</taxon>
        <taxon>eudicotyledons</taxon>
        <taxon>Gunneridae</taxon>
        <taxon>Pentapetalae</taxon>
        <taxon>rosids</taxon>
        <taxon>malvids</taxon>
        <taxon>Sapindales</taxon>
        <taxon>Sapindaceae</taxon>
        <taxon>Hippocastanoideae</taxon>
        <taxon>Acereae</taxon>
        <taxon>Dipteronia</taxon>
    </lineage>
</organism>
<keyword evidence="2" id="KW-1185">Reference proteome</keyword>
<protein>
    <recommendedName>
        <fullName evidence="3">Reverse transcriptase domain-containing protein</fullName>
    </recommendedName>
</protein>
<dbReference type="Proteomes" id="UP001280121">
    <property type="component" value="Unassembled WGS sequence"/>
</dbReference>
<dbReference type="PANTHER" id="PTHR33116">
    <property type="entry name" value="REVERSE TRANSCRIPTASE ZINC-BINDING DOMAIN-CONTAINING PROTEIN-RELATED-RELATED"/>
    <property type="match status" value="1"/>
</dbReference>